<sequence length="523" mass="60407">MKTKVLLLFKLLIFNNLSFSFPLISSNEVCPCLEEFEFLKGYVERNHPAFGDNVNETNRVEYEEFVDLLFKAIQRDSINDHCIIYLKKYLAYFKDNHSQINDMGVQVDENDEESMKRFFSSSRFQQRERIPIDTEEIDAYLHSGNSELVEGIYESQDGTYKVALLRNQNGFRDYYGIILESQTRLWEPGQVKFELKKLDENLFEGFFYYKFYGLNYETVSLEENRLGTWIKLGASQNGQTFISPGNGQGQQLFEYKKIDEQTGYLAIRTFDGYFKNELDSLINAHENEILNLPHLIIDVRGNGGGSDALLAPFYPLFYTDTLKNELPQIYATQDNLITYQDLLQNLKADSLRYGRATIEHVEKMILKIQNAGEGEFVNMIDPVVSGIEEISFRFGTKDFIFKSTMGINNRYNLTYHPQKELLPSMPEKIVVLMDRGCASTCENFILLAHQSKKAITYGDNSGGYKGYGNVFSVKTPLGYNFKMSTTRYEQQAKFEFVGIPPKVRAVPNEDWIGKSLELFELEF</sequence>
<dbReference type="Proteomes" id="UP000240708">
    <property type="component" value="Unassembled WGS sequence"/>
</dbReference>
<dbReference type="AlphaFoldDB" id="A0A2P8EE17"/>
<feature type="domain" description="Tail specific protease" evidence="2">
    <location>
        <begin position="262"/>
        <end position="503"/>
    </location>
</feature>
<dbReference type="Gene3D" id="3.90.226.10">
    <property type="entry name" value="2-enoyl-CoA Hydratase, Chain A, domain 1"/>
    <property type="match status" value="1"/>
</dbReference>
<feature type="signal peptide" evidence="1">
    <location>
        <begin position="1"/>
        <end position="20"/>
    </location>
</feature>
<protein>
    <submittedName>
        <fullName evidence="3">Peptidase S41-like protein</fullName>
    </submittedName>
</protein>
<organism evidence="3 4">
    <name type="scientific">Cecembia rubra</name>
    <dbReference type="NCBI Taxonomy" id="1485585"/>
    <lineage>
        <taxon>Bacteria</taxon>
        <taxon>Pseudomonadati</taxon>
        <taxon>Bacteroidota</taxon>
        <taxon>Cytophagia</taxon>
        <taxon>Cytophagales</taxon>
        <taxon>Cyclobacteriaceae</taxon>
        <taxon>Cecembia</taxon>
    </lineage>
</organism>
<keyword evidence="4" id="KW-1185">Reference proteome</keyword>
<dbReference type="InterPro" id="IPR029045">
    <property type="entry name" value="ClpP/crotonase-like_dom_sf"/>
</dbReference>
<comment type="caution">
    <text evidence="3">The sequence shown here is derived from an EMBL/GenBank/DDBJ whole genome shotgun (WGS) entry which is preliminary data.</text>
</comment>
<dbReference type="GO" id="GO:0006508">
    <property type="term" value="P:proteolysis"/>
    <property type="evidence" value="ECO:0007669"/>
    <property type="project" value="InterPro"/>
</dbReference>
<dbReference type="OrthoDB" id="6397760at2"/>
<evidence type="ECO:0000259" key="2">
    <source>
        <dbReference type="Pfam" id="PF03572"/>
    </source>
</evidence>
<dbReference type="GO" id="GO:0007165">
    <property type="term" value="P:signal transduction"/>
    <property type="evidence" value="ECO:0007669"/>
    <property type="project" value="TreeGrafter"/>
</dbReference>
<name>A0A2P8EE17_9BACT</name>
<dbReference type="SUPFAM" id="SSF52096">
    <property type="entry name" value="ClpP/crotonase"/>
    <property type="match status" value="1"/>
</dbReference>
<dbReference type="EMBL" id="PYGF01000001">
    <property type="protein sequence ID" value="PSL07726.1"/>
    <property type="molecule type" value="Genomic_DNA"/>
</dbReference>
<dbReference type="GO" id="GO:0008236">
    <property type="term" value="F:serine-type peptidase activity"/>
    <property type="evidence" value="ECO:0007669"/>
    <property type="project" value="InterPro"/>
</dbReference>
<keyword evidence="1" id="KW-0732">Signal</keyword>
<dbReference type="PANTHER" id="PTHR32060:SF30">
    <property type="entry name" value="CARBOXY-TERMINAL PROCESSING PROTEASE CTPA"/>
    <property type="match status" value="1"/>
</dbReference>
<dbReference type="Pfam" id="PF03572">
    <property type="entry name" value="Peptidase_S41"/>
    <property type="match status" value="1"/>
</dbReference>
<feature type="chain" id="PRO_5015175481" evidence="1">
    <location>
        <begin position="21"/>
        <end position="523"/>
    </location>
</feature>
<dbReference type="PANTHER" id="PTHR32060">
    <property type="entry name" value="TAIL-SPECIFIC PROTEASE"/>
    <property type="match status" value="1"/>
</dbReference>
<dbReference type="GO" id="GO:0004175">
    <property type="term" value="F:endopeptidase activity"/>
    <property type="evidence" value="ECO:0007669"/>
    <property type="project" value="TreeGrafter"/>
</dbReference>
<dbReference type="GO" id="GO:0030288">
    <property type="term" value="C:outer membrane-bounded periplasmic space"/>
    <property type="evidence" value="ECO:0007669"/>
    <property type="project" value="TreeGrafter"/>
</dbReference>
<dbReference type="RefSeq" id="WP_106565781.1">
    <property type="nucleotide sequence ID" value="NZ_PYGF01000001.1"/>
</dbReference>
<accession>A0A2P8EE17</accession>
<evidence type="ECO:0000313" key="4">
    <source>
        <dbReference type="Proteomes" id="UP000240708"/>
    </source>
</evidence>
<proteinExistence type="predicted"/>
<reference evidence="3 4" key="1">
    <citation type="submission" date="2018-03" db="EMBL/GenBank/DDBJ databases">
        <title>Genomic Encyclopedia of Archaeal and Bacterial Type Strains, Phase II (KMG-II): from individual species to whole genera.</title>
        <authorList>
            <person name="Goeker M."/>
        </authorList>
    </citation>
    <scope>NUCLEOTIDE SEQUENCE [LARGE SCALE GENOMIC DNA]</scope>
    <source>
        <strain evidence="3 4">DSM 28057</strain>
    </source>
</reference>
<evidence type="ECO:0000313" key="3">
    <source>
        <dbReference type="EMBL" id="PSL07726.1"/>
    </source>
</evidence>
<gene>
    <name evidence="3" type="ORF">CLV48_101664</name>
</gene>
<dbReference type="InterPro" id="IPR005151">
    <property type="entry name" value="Tail-specific_protease"/>
</dbReference>
<evidence type="ECO:0000256" key="1">
    <source>
        <dbReference type="SAM" id="SignalP"/>
    </source>
</evidence>